<dbReference type="RefSeq" id="WP_344400971.1">
    <property type="nucleotide sequence ID" value="NZ_BAAASG010000007.1"/>
</dbReference>
<evidence type="ECO:0000256" key="1">
    <source>
        <dbReference type="SAM" id="MobiDB-lite"/>
    </source>
</evidence>
<comment type="caution">
    <text evidence="2">The sequence shown here is derived from an EMBL/GenBank/DDBJ whole genome shotgun (WGS) entry which is preliminary data.</text>
</comment>
<keyword evidence="3" id="KW-1185">Reference proteome</keyword>
<name>A0ABN3LVH5_STRLO</name>
<evidence type="ECO:0000313" key="2">
    <source>
        <dbReference type="EMBL" id="GAA2490912.1"/>
    </source>
</evidence>
<sequence>MDAGRRRAVVLLATLGTFGAALAGLYALTGLWLAHDAADRWAIAIAFAVAASGAVDKAMTPWAAHVPAAATPSEGEPPDAPPDPSGPEPEPSGGRRPPTRDRVVTAVVTAAITAAVSGIVYGALTPKAGGGGTASAAAASDGYTLVYGHRTLSLKDYDYFFDLRAGRVGRSETAWSVSTDAGGDGNGAFEVQPLTAAYVAPGKTTPSAGQCAAKATRHPAKGWIHFRQVPPGRTFCLRDTTSGDIAVLTVIDVDHGNYATTDDITYYRHRS</sequence>
<dbReference type="EMBL" id="BAAASG010000007">
    <property type="protein sequence ID" value="GAA2490912.1"/>
    <property type="molecule type" value="Genomic_DNA"/>
</dbReference>
<organism evidence="2 3">
    <name type="scientific">Streptomyces longisporus</name>
    <dbReference type="NCBI Taxonomy" id="1948"/>
    <lineage>
        <taxon>Bacteria</taxon>
        <taxon>Bacillati</taxon>
        <taxon>Actinomycetota</taxon>
        <taxon>Actinomycetes</taxon>
        <taxon>Kitasatosporales</taxon>
        <taxon>Streptomycetaceae</taxon>
        <taxon>Streptomyces</taxon>
    </lineage>
</organism>
<feature type="region of interest" description="Disordered" evidence="1">
    <location>
        <begin position="68"/>
        <end position="100"/>
    </location>
</feature>
<gene>
    <name evidence="2" type="ORF">GCM10010276_32790</name>
</gene>
<feature type="compositionally biased region" description="Pro residues" evidence="1">
    <location>
        <begin position="78"/>
        <end position="90"/>
    </location>
</feature>
<dbReference type="Proteomes" id="UP001501777">
    <property type="component" value="Unassembled WGS sequence"/>
</dbReference>
<evidence type="ECO:0008006" key="4">
    <source>
        <dbReference type="Google" id="ProtNLM"/>
    </source>
</evidence>
<proteinExistence type="predicted"/>
<reference evidence="2 3" key="1">
    <citation type="journal article" date="2019" name="Int. J. Syst. Evol. Microbiol.">
        <title>The Global Catalogue of Microorganisms (GCM) 10K type strain sequencing project: providing services to taxonomists for standard genome sequencing and annotation.</title>
        <authorList>
            <consortium name="The Broad Institute Genomics Platform"/>
            <consortium name="The Broad Institute Genome Sequencing Center for Infectious Disease"/>
            <person name="Wu L."/>
            <person name="Ma J."/>
        </authorList>
    </citation>
    <scope>NUCLEOTIDE SEQUENCE [LARGE SCALE GENOMIC DNA]</scope>
    <source>
        <strain evidence="2 3">JCM 4395</strain>
    </source>
</reference>
<protein>
    <recommendedName>
        <fullName evidence="4">Serine/threonine protein kinase</fullName>
    </recommendedName>
</protein>
<evidence type="ECO:0000313" key="3">
    <source>
        <dbReference type="Proteomes" id="UP001501777"/>
    </source>
</evidence>
<accession>A0ABN3LVH5</accession>